<feature type="non-terminal residue" evidence="2">
    <location>
        <position position="1"/>
    </location>
</feature>
<proteinExistence type="predicted"/>
<protein>
    <submittedName>
        <fullName evidence="2">Uncharacterized protein</fullName>
    </submittedName>
</protein>
<feature type="region of interest" description="Disordered" evidence="1">
    <location>
        <begin position="14"/>
        <end position="48"/>
    </location>
</feature>
<keyword evidence="3" id="KW-1185">Reference proteome</keyword>
<dbReference type="Proteomes" id="UP000265520">
    <property type="component" value="Unassembled WGS sequence"/>
</dbReference>
<feature type="compositionally biased region" description="Basic and acidic residues" evidence="1">
    <location>
        <begin position="39"/>
        <end position="48"/>
    </location>
</feature>
<dbReference type="EMBL" id="LXQA010883738">
    <property type="protein sequence ID" value="MCI75484.1"/>
    <property type="molecule type" value="Genomic_DNA"/>
</dbReference>
<evidence type="ECO:0000313" key="3">
    <source>
        <dbReference type="Proteomes" id="UP000265520"/>
    </source>
</evidence>
<evidence type="ECO:0000256" key="1">
    <source>
        <dbReference type="SAM" id="MobiDB-lite"/>
    </source>
</evidence>
<organism evidence="2 3">
    <name type="scientific">Trifolium medium</name>
    <dbReference type="NCBI Taxonomy" id="97028"/>
    <lineage>
        <taxon>Eukaryota</taxon>
        <taxon>Viridiplantae</taxon>
        <taxon>Streptophyta</taxon>
        <taxon>Embryophyta</taxon>
        <taxon>Tracheophyta</taxon>
        <taxon>Spermatophyta</taxon>
        <taxon>Magnoliopsida</taxon>
        <taxon>eudicotyledons</taxon>
        <taxon>Gunneridae</taxon>
        <taxon>Pentapetalae</taxon>
        <taxon>rosids</taxon>
        <taxon>fabids</taxon>
        <taxon>Fabales</taxon>
        <taxon>Fabaceae</taxon>
        <taxon>Papilionoideae</taxon>
        <taxon>50 kb inversion clade</taxon>
        <taxon>NPAAA clade</taxon>
        <taxon>Hologalegina</taxon>
        <taxon>IRL clade</taxon>
        <taxon>Trifolieae</taxon>
        <taxon>Trifolium</taxon>
    </lineage>
</organism>
<sequence length="48" mass="5166">RCFEAATKGLSCIGKLPSPSKKPKPTLQLPAPDVGSVDLDSRFSKKEH</sequence>
<accession>A0A392USA5</accession>
<comment type="caution">
    <text evidence="2">The sequence shown here is derived from an EMBL/GenBank/DDBJ whole genome shotgun (WGS) entry which is preliminary data.</text>
</comment>
<evidence type="ECO:0000313" key="2">
    <source>
        <dbReference type="EMBL" id="MCI75484.1"/>
    </source>
</evidence>
<reference evidence="2 3" key="1">
    <citation type="journal article" date="2018" name="Front. Plant Sci.">
        <title>Red Clover (Trifolium pratense) and Zigzag Clover (T. medium) - A Picture of Genomic Similarities and Differences.</title>
        <authorList>
            <person name="Dluhosova J."/>
            <person name="Istvanek J."/>
            <person name="Nedelnik J."/>
            <person name="Repkova J."/>
        </authorList>
    </citation>
    <scope>NUCLEOTIDE SEQUENCE [LARGE SCALE GENOMIC DNA]</scope>
    <source>
        <strain evidence="3">cv. 10/8</strain>
        <tissue evidence="2">Leaf</tissue>
    </source>
</reference>
<name>A0A392USA5_9FABA</name>
<dbReference type="AlphaFoldDB" id="A0A392USA5"/>